<dbReference type="InterPro" id="IPR050351">
    <property type="entry name" value="BphY/WalK/GraS-like"/>
</dbReference>
<feature type="transmembrane region" description="Helical" evidence="13">
    <location>
        <begin position="12"/>
        <end position="37"/>
    </location>
</feature>
<dbReference type="RefSeq" id="WP_207114573.1">
    <property type="nucleotide sequence ID" value="NZ_CP147246.1"/>
</dbReference>
<reference evidence="15" key="2">
    <citation type="submission" date="2024-03" db="EMBL/GenBank/DDBJ databases">
        <title>The Genome Sequence of Enterococcus sp. DIV0238c.</title>
        <authorList>
            <consortium name="The Broad Institute Genomics Platform"/>
            <consortium name="The Broad Institute Microbial Omics Core"/>
            <consortium name="The Broad Institute Genomic Center for Infectious Diseases"/>
            <person name="Earl A."/>
            <person name="Manson A."/>
            <person name="Gilmore M."/>
            <person name="Schwartman J."/>
            <person name="Shea T."/>
            <person name="Abouelleil A."/>
            <person name="Cao P."/>
            <person name="Chapman S."/>
            <person name="Cusick C."/>
            <person name="Young S."/>
            <person name="Neafsey D."/>
            <person name="Nusbaum C."/>
            <person name="Birren B."/>
        </authorList>
    </citation>
    <scope>NUCLEOTIDE SEQUENCE</scope>
    <source>
        <strain evidence="15">9D6_DIV0238</strain>
    </source>
</reference>
<evidence type="ECO:0000256" key="1">
    <source>
        <dbReference type="ARBA" id="ARBA00000085"/>
    </source>
</evidence>
<evidence type="ECO:0000256" key="2">
    <source>
        <dbReference type="ARBA" id="ARBA00004370"/>
    </source>
</evidence>
<dbReference type="EC" id="2.7.13.3" evidence="3"/>
<dbReference type="GO" id="GO:0016036">
    <property type="term" value="P:cellular response to phosphate starvation"/>
    <property type="evidence" value="ECO:0007669"/>
    <property type="project" value="TreeGrafter"/>
</dbReference>
<evidence type="ECO:0000256" key="5">
    <source>
        <dbReference type="ARBA" id="ARBA00022679"/>
    </source>
</evidence>
<dbReference type="InterPro" id="IPR036097">
    <property type="entry name" value="HisK_dim/P_sf"/>
</dbReference>
<dbReference type="SMART" id="SM00387">
    <property type="entry name" value="HATPase_c"/>
    <property type="match status" value="1"/>
</dbReference>
<keyword evidence="4" id="KW-0597">Phosphoprotein</keyword>
<dbReference type="InterPro" id="IPR003661">
    <property type="entry name" value="HisK_dim/P_dom"/>
</dbReference>
<evidence type="ECO:0000256" key="8">
    <source>
        <dbReference type="ARBA" id="ARBA00022777"/>
    </source>
</evidence>
<dbReference type="PANTHER" id="PTHR45453">
    <property type="entry name" value="PHOSPHATE REGULON SENSOR PROTEIN PHOR"/>
    <property type="match status" value="1"/>
</dbReference>
<dbReference type="PROSITE" id="PS50109">
    <property type="entry name" value="HIS_KIN"/>
    <property type="match status" value="1"/>
</dbReference>
<dbReference type="Gene3D" id="3.30.565.10">
    <property type="entry name" value="Histidine kinase-like ATPase, C-terminal domain"/>
    <property type="match status" value="1"/>
</dbReference>
<dbReference type="InterPro" id="IPR005467">
    <property type="entry name" value="His_kinase_dom"/>
</dbReference>
<proteinExistence type="predicted"/>
<dbReference type="GO" id="GO:0005886">
    <property type="term" value="C:plasma membrane"/>
    <property type="evidence" value="ECO:0007669"/>
    <property type="project" value="TreeGrafter"/>
</dbReference>
<dbReference type="AlphaFoldDB" id="A0AAQ3Y3H3"/>
<protein>
    <recommendedName>
        <fullName evidence="3">histidine kinase</fullName>
        <ecNumber evidence="3">2.7.13.3</ecNumber>
    </recommendedName>
</protein>
<evidence type="ECO:0000256" key="3">
    <source>
        <dbReference type="ARBA" id="ARBA00012438"/>
    </source>
</evidence>
<sequence>MKNNLTVQITKKYFYTMIIITTILVILPLVAKMFLSLRVWHGTEFFYPILYILNRSLGVWLIVTPLFIWFIVTYMFFRKMISYLEEMIVATKSLIESPNDKIVLRDELSEFENEINHIRTDSLENKKIAEEAEKKRDDLLTYLAHDLRTPLTSIIGYISLLKNEQTYLELDSTKRKNYIDIISDKASRLENLLNDFFEIAKTGKSREEVHKEEVDLSLMLSQISSEFLPLLDEKKLEWDFKIEPNVFVKLNINKFERVLDNLIRNAISYSLNETAIKLTLEKVDEKVVVSVGNITDKVSEKDIDQLFEPFYRGDKSRNTKTGNAGLGLAIAKQIVSEHGGTIEVELENNYFKVSIVLYE</sequence>
<keyword evidence="5" id="KW-0808">Transferase</keyword>
<dbReference type="InterPro" id="IPR058212">
    <property type="entry name" value="VanS-like"/>
</dbReference>
<evidence type="ECO:0000256" key="12">
    <source>
        <dbReference type="ARBA" id="ARBA00023136"/>
    </source>
</evidence>
<dbReference type="SUPFAM" id="SSF47384">
    <property type="entry name" value="Homodimeric domain of signal transducing histidine kinase"/>
    <property type="match status" value="1"/>
</dbReference>
<dbReference type="PANTHER" id="PTHR45453:SF1">
    <property type="entry name" value="PHOSPHATE REGULON SENSOR PROTEIN PHOR"/>
    <property type="match status" value="1"/>
</dbReference>
<dbReference type="Pfam" id="PF02518">
    <property type="entry name" value="HATPase_c"/>
    <property type="match status" value="1"/>
</dbReference>
<dbReference type="FunFam" id="3.30.565.10:FF:000013">
    <property type="entry name" value="Two-component sensor histidine kinase"/>
    <property type="match status" value="1"/>
</dbReference>
<evidence type="ECO:0000313" key="16">
    <source>
        <dbReference type="Proteomes" id="UP000196151"/>
    </source>
</evidence>
<gene>
    <name evidence="15" type="ORF">A5889_003120</name>
</gene>
<dbReference type="InterPro" id="IPR004358">
    <property type="entry name" value="Sig_transdc_His_kin-like_C"/>
</dbReference>
<evidence type="ECO:0000256" key="10">
    <source>
        <dbReference type="ARBA" id="ARBA00022989"/>
    </source>
</evidence>
<keyword evidence="12 13" id="KW-0472">Membrane</keyword>
<keyword evidence="11" id="KW-0902">Two-component regulatory system</keyword>
<dbReference type="InterPro" id="IPR036890">
    <property type="entry name" value="HATPase_C_sf"/>
</dbReference>
<comment type="catalytic activity">
    <reaction evidence="1">
        <text>ATP + protein L-histidine = ADP + protein N-phospho-L-histidine.</text>
        <dbReference type="EC" id="2.7.13.3"/>
    </reaction>
</comment>
<dbReference type="PRINTS" id="PR00344">
    <property type="entry name" value="BCTRLSENSOR"/>
</dbReference>
<evidence type="ECO:0000313" key="15">
    <source>
        <dbReference type="EMBL" id="WYJ95572.1"/>
    </source>
</evidence>
<evidence type="ECO:0000259" key="14">
    <source>
        <dbReference type="PROSITE" id="PS50109"/>
    </source>
</evidence>
<keyword evidence="16" id="KW-1185">Reference proteome</keyword>
<evidence type="ECO:0000256" key="11">
    <source>
        <dbReference type="ARBA" id="ARBA00023012"/>
    </source>
</evidence>
<dbReference type="GO" id="GO:0005524">
    <property type="term" value="F:ATP binding"/>
    <property type="evidence" value="ECO:0007669"/>
    <property type="project" value="UniProtKB-KW"/>
</dbReference>
<dbReference type="SMART" id="SM00388">
    <property type="entry name" value="HisKA"/>
    <property type="match status" value="1"/>
</dbReference>
<name>A0AAQ3Y3H3_9ENTE</name>
<organism evidence="15 16">
    <name type="scientific">Candidatus Enterococcus dunnyi</name>
    <dbReference type="NCBI Taxonomy" id="1834192"/>
    <lineage>
        <taxon>Bacteria</taxon>
        <taxon>Bacillati</taxon>
        <taxon>Bacillota</taxon>
        <taxon>Bacilli</taxon>
        <taxon>Lactobacillales</taxon>
        <taxon>Enterococcaceae</taxon>
        <taxon>Enterococcus</taxon>
    </lineage>
</organism>
<comment type="subcellular location">
    <subcellularLocation>
        <location evidence="2">Membrane</location>
    </subcellularLocation>
</comment>
<evidence type="ECO:0000256" key="13">
    <source>
        <dbReference type="SAM" id="Phobius"/>
    </source>
</evidence>
<dbReference type="Pfam" id="PF00512">
    <property type="entry name" value="HisKA"/>
    <property type="match status" value="1"/>
</dbReference>
<keyword evidence="9" id="KW-0067">ATP-binding</keyword>
<keyword evidence="7" id="KW-0547">Nucleotide-binding</keyword>
<feature type="domain" description="Histidine kinase" evidence="14">
    <location>
        <begin position="142"/>
        <end position="359"/>
    </location>
</feature>
<dbReference type="CDD" id="cd00082">
    <property type="entry name" value="HisKA"/>
    <property type="match status" value="1"/>
</dbReference>
<feature type="transmembrane region" description="Helical" evidence="13">
    <location>
        <begin position="57"/>
        <end position="77"/>
    </location>
</feature>
<dbReference type="Gene3D" id="1.10.287.130">
    <property type="match status" value="1"/>
</dbReference>
<evidence type="ECO:0000256" key="7">
    <source>
        <dbReference type="ARBA" id="ARBA00022741"/>
    </source>
</evidence>
<dbReference type="GO" id="GO:0000155">
    <property type="term" value="F:phosphorelay sensor kinase activity"/>
    <property type="evidence" value="ECO:0007669"/>
    <property type="project" value="InterPro"/>
</dbReference>
<evidence type="ECO:0000256" key="4">
    <source>
        <dbReference type="ARBA" id="ARBA00022553"/>
    </source>
</evidence>
<dbReference type="NCBIfam" id="NF033091">
    <property type="entry name" value="HK_VanS_ACDEFG"/>
    <property type="match status" value="1"/>
</dbReference>
<keyword evidence="10 13" id="KW-1133">Transmembrane helix</keyword>
<evidence type="ECO:0000256" key="9">
    <source>
        <dbReference type="ARBA" id="ARBA00022840"/>
    </source>
</evidence>
<reference evidence="15" key="1">
    <citation type="submission" date="2017-05" db="EMBL/GenBank/DDBJ databases">
        <authorList>
            <consortium name="The Broad Institute Genomics Platform"/>
            <consortium name="The Broad Institute Genomic Center for Infectious Diseases"/>
            <person name="Earl A."/>
            <person name="Manson A."/>
            <person name="Schwartman J."/>
            <person name="Gilmore M."/>
            <person name="Abouelleil A."/>
            <person name="Cao P."/>
            <person name="Chapman S."/>
            <person name="Cusick C."/>
            <person name="Shea T."/>
            <person name="Young S."/>
            <person name="Neafsey D."/>
            <person name="Nusbaum C."/>
            <person name="Birren B."/>
        </authorList>
    </citation>
    <scope>NUCLEOTIDE SEQUENCE</scope>
    <source>
        <strain evidence="15">9D6_DIV0238</strain>
    </source>
</reference>
<dbReference type="SUPFAM" id="SSF55874">
    <property type="entry name" value="ATPase domain of HSP90 chaperone/DNA topoisomerase II/histidine kinase"/>
    <property type="match status" value="1"/>
</dbReference>
<dbReference type="EMBL" id="CP147246">
    <property type="protein sequence ID" value="WYJ95572.1"/>
    <property type="molecule type" value="Genomic_DNA"/>
</dbReference>
<dbReference type="GO" id="GO:0004721">
    <property type="term" value="F:phosphoprotein phosphatase activity"/>
    <property type="evidence" value="ECO:0007669"/>
    <property type="project" value="TreeGrafter"/>
</dbReference>
<keyword evidence="8 15" id="KW-0418">Kinase</keyword>
<dbReference type="InterPro" id="IPR003594">
    <property type="entry name" value="HATPase_dom"/>
</dbReference>
<accession>A0AAQ3Y3H3</accession>
<dbReference type="Proteomes" id="UP000196151">
    <property type="component" value="Chromosome"/>
</dbReference>
<evidence type="ECO:0000256" key="6">
    <source>
        <dbReference type="ARBA" id="ARBA00022692"/>
    </source>
</evidence>
<keyword evidence="6 13" id="KW-0812">Transmembrane</keyword>